<reference evidence="1" key="1">
    <citation type="journal article" date="2012" name="PLoS ONE">
        <title>Gene sets for utilization of primary and secondary nutrition supplies in the distal gut of endangered iberian lynx.</title>
        <authorList>
            <person name="Alcaide M."/>
            <person name="Messina E."/>
            <person name="Richter M."/>
            <person name="Bargiela R."/>
            <person name="Peplies J."/>
            <person name="Huws S.A."/>
            <person name="Newbold C.J."/>
            <person name="Golyshin P.N."/>
            <person name="Simon M.A."/>
            <person name="Lopez G."/>
            <person name="Yakimov M.M."/>
            <person name="Ferrer M."/>
        </authorList>
    </citation>
    <scope>NUCLEOTIDE SEQUENCE</scope>
</reference>
<proteinExistence type="predicted"/>
<organism evidence="1">
    <name type="scientific">gut metagenome</name>
    <dbReference type="NCBI Taxonomy" id="749906"/>
    <lineage>
        <taxon>unclassified sequences</taxon>
        <taxon>metagenomes</taxon>
        <taxon>organismal metagenomes</taxon>
    </lineage>
</organism>
<name>J9FMM4_9ZZZZ</name>
<protein>
    <submittedName>
        <fullName evidence="1">Uncharacterized protein</fullName>
    </submittedName>
</protein>
<gene>
    <name evidence="1" type="ORF">EVA_21022</name>
</gene>
<comment type="caution">
    <text evidence="1">The sequence shown here is derived from an EMBL/GenBank/DDBJ whole genome shotgun (WGS) entry which is preliminary data.</text>
</comment>
<evidence type="ECO:0000313" key="1">
    <source>
        <dbReference type="EMBL" id="EJW90862.1"/>
    </source>
</evidence>
<dbReference type="AlphaFoldDB" id="J9FMM4"/>
<accession>J9FMM4</accession>
<sequence length="37" mass="4420">MNESLPTHYLNPYSRLFQKYLLKQPDLFQGPSFSFIV</sequence>
<dbReference type="EMBL" id="AMCI01008559">
    <property type="protein sequence ID" value="EJW90862.1"/>
    <property type="molecule type" value="Genomic_DNA"/>
</dbReference>